<dbReference type="InterPro" id="IPR025452">
    <property type="entry name" value="DUF4218"/>
</dbReference>
<dbReference type="EMBL" id="CP133619">
    <property type="protein sequence ID" value="WMV41092.1"/>
    <property type="molecule type" value="Genomic_DNA"/>
</dbReference>
<dbReference type="PANTHER" id="PTHR48258">
    <property type="entry name" value="DUF4218 DOMAIN-CONTAINING PROTEIN-RELATED"/>
    <property type="match status" value="1"/>
</dbReference>
<dbReference type="InterPro" id="IPR004242">
    <property type="entry name" value="Transposase_21"/>
</dbReference>
<protein>
    <submittedName>
        <fullName evidence="3">Uncharacterized protein</fullName>
    </submittedName>
</protein>
<sequence>MSSNHSIWPVVLVTYNLPPWDCMKDSYFMMPLLIPGPKSPGNDIEVYLQPMIEELKELWDGVETYDAHTKSNFLMRVALMWTINDFPAYGNLSGWSTKGKLACPCCYKDTQSISLRNKLCYMGHRRFLPMNHPWCKNRVLFDGKVEMGVAPSPLTGDEALMQIQELGNVSFGKGKKRKCNVSNNVYNWRKKSIFFQLPYWKSLKLRHNLDVMHIERNVSDNILSTVMSIVGKTKDTLKSRYDLVDLGIRQGLHPIEDGDTILLPAACYALSSQEKLKLCEFLANLKVPDAFSSNISRCVNVLEKNIHGLKCHDHHVLLQDILPIAIRGLLPKEVCEPIIALGKFFKNLCSKCLTIEDLDILEAEIPIILWKLQMVFPPAFFDVMIHLPIHLASEAKLGGPVQYRDMYPIEREYMREMEIQGATRPQGIHNNKFIEWFRARIFVLAAQGRATDELISLAVGPEPLVHRYSIFMVNGFRFQTKELVRKTQNSGVLVRGDDADSNKEYYGVLEDIYELRYVGNRKVYLFKCHWWDVARLGRGYKIDQYGFTSVNTHCALNTNEPFVLASQSEQVFYLNDMIDKDWLVVVKTNPRDLFNMPDVEE</sequence>
<evidence type="ECO:0000313" key="4">
    <source>
        <dbReference type="Proteomes" id="UP001234989"/>
    </source>
</evidence>
<organism evidence="3 4">
    <name type="scientific">Solanum verrucosum</name>
    <dbReference type="NCBI Taxonomy" id="315347"/>
    <lineage>
        <taxon>Eukaryota</taxon>
        <taxon>Viridiplantae</taxon>
        <taxon>Streptophyta</taxon>
        <taxon>Embryophyta</taxon>
        <taxon>Tracheophyta</taxon>
        <taxon>Spermatophyta</taxon>
        <taxon>Magnoliopsida</taxon>
        <taxon>eudicotyledons</taxon>
        <taxon>Gunneridae</taxon>
        <taxon>Pentapetalae</taxon>
        <taxon>asterids</taxon>
        <taxon>lamiids</taxon>
        <taxon>Solanales</taxon>
        <taxon>Solanaceae</taxon>
        <taxon>Solanoideae</taxon>
        <taxon>Solaneae</taxon>
        <taxon>Solanum</taxon>
    </lineage>
</organism>
<dbReference type="PANTHER" id="PTHR48258:SF13">
    <property type="match status" value="1"/>
</dbReference>
<keyword evidence="4" id="KW-1185">Reference proteome</keyword>
<accession>A0AAF0U864</accession>
<evidence type="ECO:0000313" key="3">
    <source>
        <dbReference type="EMBL" id="WMV41092.1"/>
    </source>
</evidence>
<feature type="domain" description="DUF4216" evidence="1">
    <location>
        <begin position="514"/>
        <end position="585"/>
    </location>
</feature>
<dbReference type="Pfam" id="PF02992">
    <property type="entry name" value="Transposase_21"/>
    <property type="match status" value="1"/>
</dbReference>
<dbReference type="Pfam" id="PF13960">
    <property type="entry name" value="DUF4218"/>
    <property type="match status" value="1"/>
</dbReference>
<dbReference type="AlphaFoldDB" id="A0AAF0U864"/>
<evidence type="ECO:0000259" key="1">
    <source>
        <dbReference type="Pfam" id="PF13952"/>
    </source>
</evidence>
<evidence type="ECO:0000259" key="2">
    <source>
        <dbReference type="Pfam" id="PF13960"/>
    </source>
</evidence>
<name>A0AAF0U864_SOLVR</name>
<dbReference type="InterPro" id="IPR025312">
    <property type="entry name" value="DUF4216"/>
</dbReference>
<reference evidence="3" key="1">
    <citation type="submission" date="2023-08" db="EMBL/GenBank/DDBJ databases">
        <title>A de novo genome assembly of Solanum verrucosum Schlechtendal, a Mexican diploid species geographically isolated from the other diploid A-genome species in potato relatives.</title>
        <authorList>
            <person name="Hosaka K."/>
        </authorList>
    </citation>
    <scope>NUCLEOTIDE SEQUENCE</scope>
    <source>
        <tissue evidence="3">Young leaves</tissue>
    </source>
</reference>
<proteinExistence type="predicted"/>
<dbReference type="Proteomes" id="UP001234989">
    <property type="component" value="Chromosome 8"/>
</dbReference>
<feature type="domain" description="DUF4218" evidence="2">
    <location>
        <begin position="348"/>
        <end position="427"/>
    </location>
</feature>
<gene>
    <name evidence="3" type="ORF">MTR67_034477</name>
</gene>
<dbReference type="Pfam" id="PF13952">
    <property type="entry name" value="DUF4216"/>
    <property type="match status" value="1"/>
</dbReference>